<reference evidence="2 3" key="1">
    <citation type="journal article" date="2019" name="Sci. Rep.">
        <title>Orb-weaving spider Araneus ventricosus genome elucidates the spidroin gene catalogue.</title>
        <authorList>
            <person name="Kono N."/>
            <person name="Nakamura H."/>
            <person name="Ohtoshi R."/>
            <person name="Moran D.A.P."/>
            <person name="Shinohara A."/>
            <person name="Yoshida Y."/>
            <person name="Fujiwara M."/>
            <person name="Mori M."/>
            <person name="Tomita M."/>
            <person name="Arakawa K."/>
        </authorList>
    </citation>
    <scope>NUCLEOTIDE SEQUENCE [LARGE SCALE GENOMIC DNA]</scope>
</reference>
<evidence type="ECO:0000313" key="2">
    <source>
        <dbReference type="EMBL" id="GBO13683.1"/>
    </source>
</evidence>
<gene>
    <name evidence="2" type="ORF">AVEN_124843_1</name>
</gene>
<sequence>MWWTKCYWRLPVVGILILVLFADATTSKSGAISFDDTFTVNGLRCITFQQACQSMDFFEVTSSGSEDALNDTAQFQSPRQLRHAVRVNDLWLWEQRRMFQIYGCNISFTFVRTLCIVILEVTGPPHYALADIEELLTSEFKSPKTASTQL</sequence>
<proteinExistence type="predicted"/>
<dbReference type="Proteomes" id="UP000499080">
    <property type="component" value="Unassembled WGS sequence"/>
</dbReference>
<keyword evidence="1" id="KW-0732">Signal</keyword>
<feature type="chain" id="PRO_5021238209" evidence="1">
    <location>
        <begin position="25"/>
        <end position="150"/>
    </location>
</feature>
<dbReference type="AlphaFoldDB" id="A0A4Y2UM10"/>
<protein>
    <submittedName>
        <fullName evidence="2">Uncharacterized protein</fullName>
    </submittedName>
</protein>
<evidence type="ECO:0000313" key="3">
    <source>
        <dbReference type="Proteomes" id="UP000499080"/>
    </source>
</evidence>
<feature type="signal peptide" evidence="1">
    <location>
        <begin position="1"/>
        <end position="24"/>
    </location>
</feature>
<accession>A0A4Y2UM10</accession>
<evidence type="ECO:0000256" key="1">
    <source>
        <dbReference type="SAM" id="SignalP"/>
    </source>
</evidence>
<name>A0A4Y2UM10_ARAVE</name>
<keyword evidence="3" id="KW-1185">Reference proteome</keyword>
<dbReference type="OrthoDB" id="10053386at2759"/>
<organism evidence="2 3">
    <name type="scientific">Araneus ventricosus</name>
    <name type="common">Orbweaver spider</name>
    <name type="synonym">Epeira ventricosa</name>
    <dbReference type="NCBI Taxonomy" id="182803"/>
    <lineage>
        <taxon>Eukaryota</taxon>
        <taxon>Metazoa</taxon>
        <taxon>Ecdysozoa</taxon>
        <taxon>Arthropoda</taxon>
        <taxon>Chelicerata</taxon>
        <taxon>Arachnida</taxon>
        <taxon>Araneae</taxon>
        <taxon>Araneomorphae</taxon>
        <taxon>Entelegynae</taxon>
        <taxon>Araneoidea</taxon>
        <taxon>Araneidae</taxon>
        <taxon>Araneus</taxon>
    </lineage>
</organism>
<comment type="caution">
    <text evidence="2">The sequence shown here is derived from an EMBL/GenBank/DDBJ whole genome shotgun (WGS) entry which is preliminary data.</text>
</comment>
<dbReference type="EMBL" id="BGPR01037951">
    <property type="protein sequence ID" value="GBO13683.1"/>
    <property type="molecule type" value="Genomic_DNA"/>
</dbReference>